<comment type="caution">
    <text evidence="6">The sequence shown here is derived from an EMBL/GenBank/DDBJ whole genome shotgun (WGS) entry which is preliminary data.</text>
</comment>
<dbReference type="PANTHER" id="PTHR43806:SF11">
    <property type="entry name" value="CEREVISIN-RELATED"/>
    <property type="match status" value="1"/>
</dbReference>
<dbReference type="SUPFAM" id="SSF52743">
    <property type="entry name" value="Subtilisin-like"/>
    <property type="match status" value="1"/>
</dbReference>
<dbReference type="InterPro" id="IPR036852">
    <property type="entry name" value="Peptidase_S8/S53_dom_sf"/>
</dbReference>
<keyword evidence="4" id="KW-0720">Serine protease</keyword>
<dbReference type="PANTHER" id="PTHR43806">
    <property type="entry name" value="PEPTIDASE S8"/>
    <property type="match status" value="1"/>
</dbReference>
<gene>
    <name evidence="6" type="ORF">CLV40_119103</name>
</gene>
<dbReference type="InterPro" id="IPR015500">
    <property type="entry name" value="Peptidase_S8_subtilisin-rel"/>
</dbReference>
<sequence>MRAHGATVSVVHTDEALGRTSPLSPLADRHPDLLLHDNGGNGECLVRRGQLVVPRADLPAAVRALDRWIESVDPAEHATLRLRAGVDCVEVAADMADRVPVSVNHVHTVMEGSPILHGTGRSPVPVPLPPEPPREVWSRPATVLMLDTGLDPHPWFVGRPWFGQWGLEVLDADGDGVTDRQAGHGTFVAGVLLRHAPGVTLRQHPVLSSHGLTDDRTVASTLRRARFLAAARGERIDVLLLTAGCHTVDDRCPTILSRELAHWPTAVAAAGNFGTTRPFWPAALPGVVAVGALCPDGTVAPFSNGGSWVDRYAPGVDVVSSHVRVEGDRRVHGAARWSGTSFAAPRVAAELARSAAEGDEAEVAVGQLCRGEGGTRVEAVGEVVVQVPDQAGAARVGHREGARHD</sequence>
<dbReference type="PRINTS" id="PR00723">
    <property type="entry name" value="SUBTILISIN"/>
</dbReference>
<dbReference type="Gene3D" id="3.40.50.200">
    <property type="entry name" value="Peptidase S8/S53 domain"/>
    <property type="match status" value="1"/>
</dbReference>
<proteinExistence type="inferred from homology"/>
<dbReference type="Pfam" id="PF00082">
    <property type="entry name" value="Peptidase_S8"/>
    <property type="match status" value="1"/>
</dbReference>
<evidence type="ECO:0000256" key="3">
    <source>
        <dbReference type="ARBA" id="ARBA00022801"/>
    </source>
</evidence>
<protein>
    <submittedName>
        <fullName evidence="6">Subtilase family protein</fullName>
    </submittedName>
</protein>
<dbReference type="InterPro" id="IPR050131">
    <property type="entry name" value="Peptidase_S8_subtilisin-like"/>
</dbReference>
<organism evidence="6 7">
    <name type="scientific">Actinokineospora auranticolor</name>
    <dbReference type="NCBI Taxonomy" id="155976"/>
    <lineage>
        <taxon>Bacteria</taxon>
        <taxon>Bacillati</taxon>
        <taxon>Actinomycetota</taxon>
        <taxon>Actinomycetes</taxon>
        <taxon>Pseudonocardiales</taxon>
        <taxon>Pseudonocardiaceae</taxon>
        <taxon>Actinokineospora</taxon>
    </lineage>
</organism>
<evidence type="ECO:0000313" key="6">
    <source>
        <dbReference type="EMBL" id="PPK64536.1"/>
    </source>
</evidence>
<dbReference type="PROSITE" id="PS00138">
    <property type="entry name" value="SUBTILASE_SER"/>
    <property type="match status" value="1"/>
</dbReference>
<comment type="similarity">
    <text evidence="1">Belongs to the peptidase S8 family.</text>
</comment>
<dbReference type="CDD" id="cd00306">
    <property type="entry name" value="Peptidases_S8_S53"/>
    <property type="match status" value="1"/>
</dbReference>
<dbReference type="Proteomes" id="UP000239203">
    <property type="component" value="Unassembled WGS sequence"/>
</dbReference>
<dbReference type="InterPro" id="IPR000209">
    <property type="entry name" value="Peptidase_S8/S53_dom"/>
</dbReference>
<evidence type="ECO:0000256" key="2">
    <source>
        <dbReference type="ARBA" id="ARBA00022670"/>
    </source>
</evidence>
<evidence type="ECO:0000256" key="4">
    <source>
        <dbReference type="ARBA" id="ARBA00022825"/>
    </source>
</evidence>
<dbReference type="GO" id="GO:0004252">
    <property type="term" value="F:serine-type endopeptidase activity"/>
    <property type="evidence" value="ECO:0007669"/>
    <property type="project" value="InterPro"/>
</dbReference>
<dbReference type="InterPro" id="IPR023828">
    <property type="entry name" value="Peptidase_S8_Ser-AS"/>
</dbReference>
<feature type="domain" description="Peptidase S8/S53" evidence="5">
    <location>
        <begin position="143"/>
        <end position="354"/>
    </location>
</feature>
<keyword evidence="7" id="KW-1185">Reference proteome</keyword>
<reference evidence="6 7" key="1">
    <citation type="submission" date="2018-02" db="EMBL/GenBank/DDBJ databases">
        <title>Genomic Encyclopedia of Archaeal and Bacterial Type Strains, Phase II (KMG-II): from individual species to whole genera.</title>
        <authorList>
            <person name="Goeker M."/>
        </authorList>
    </citation>
    <scope>NUCLEOTIDE SEQUENCE [LARGE SCALE GENOMIC DNA]</scope>
    <source>
        <strain evidence="6 7">YU 961-1</strain>
    </source>
</reference>
<keyword evidence="2" id="KW-0645">Protease</keyword>
<accession>A0A2S6GHB6</accession>
<evidence type="ECO:0000256" key="1">
    <source>
        <dbReference type="ARBA" id="ARBA00011073"/>
    </source>
</evidence>
<dbReference type="GO" id="GO:0006508">
    <property type="term" value="P:proteolysis"/>
    <property type="evidence" value="ECO:0007669"/>
    <property type="project" value="UniProtKB-KW"/>
</dbReference>
<dbReference type="EMBL" id="PTIX01000019">
    <property type="protein sequence ID" value="PPK64536.1"/>
    <property type="molecule type" value="Genomic_DNA"/>
</dbReference>
<evidence type="ECO:0000313" key="7">
    <source>
        <dbReference type="Proteomes" id="UP000239203"/>
    </source>
</evidence>
<keyword evidence="3" id="KW-0378">Hydrolase</keyword>
<dbReference type="AlphaFoldDB" id="A0A2S6GHB6"/>
<name>A0A2S6GHB6_9PSEU</name>
<evidence type="ECO:0000259" key="5">
    <source>
        <dbReference type="Pfam" id="PF00082"/>
    </source>
</evidence>